<dbReference type="InterPro" id="IPR022742">
    <property type="entry name" value="Hydrolase_4"/>
</dbReference>
<accession>D0WGB3</accession>
<dbReference type="ESTHER" id="9actn-d0wgb3">
    <property type="family name" value="Monoglyceridelipase_lysophospholip"/>
</dbReference>
<dbReference type="EMBL" id="ACUX02000006">
    <property type="protein sequence ID" value="EEZ61526.1"/>
    <property type="molecule type" value="Genomic_DNA"/>
</dbReference>
<dbReference type="OrthoDB" id="9806902at2"/>
<dbReference type="RefSeq" id="WP_006362119.1">
    <property type="nucleotide sequence ID" value="NZ_GG700630.1"/>
</dbReference>
<keyword evidence="3" id="KW-1185">Reference proteome</keyword>
<dbReference type="HOGENOM" id="CLU_026209_1_0_11"/>
<dbReference type="Proteomes" id="UP000006001">
    <property type="component" value="Unassembled WGS sequence"/>
</dbReference>
<dbReference type="AlphaFoldDB" id="D0WGB3"/>
<keyword evidence="2" id="KW-0378">Hydrolase</keyword>
<dbReference type="STRING" id="649764.HMPREF0762_00864"/>
<proteinExistence type="predicted"/>
<dbReference type="SUPFAM" id="SSF53474">
    <property type="entry name" value="alpha/beta-Hydrolases"/>
    <property type="match status" value="1"/>
</dbReference>
<dbReference type="InterPro" id="IPR051044">
    <property type="entry name" value="MAG_DAG_Lipase"/>
</dbReference>
<feature type="domain" description="Serine aminopeptidase S33" evidence="1">
    <location>
        <begin position="32"/>
        <end position="295"/>
    </location>
</feature>
<evidence type="ECO:0000259" key="1">
    <source>
        <dbReference type="Pfam" id="PF12146"/>
    </source>
</evidence>
<organism evidence="2 3">
    <name type="scientific">Slackia exigua (strain ATCC 700122 / DSM 15923 / CIP 105133 / JCM 11022 / KCTC 5966 / S-7)</name>
    <dbReference type="NCBI Taxonomy" id="649764"/>
    <lineage>
        <taxon>Bacteria</taxon>
        <taxon>Bacillati</taxon>
        <taxon>Actinomycetota</taxon>
        <taxon>Coriobacteriia</taxon>
        <taxon>Eggerthellales</taxon>
        <taxon>Eggerthellaceae</taxon>
        <taxon>Slackia</taxon>
    </lineage>
</organism>
<dbReference type="GeneID" id="85007436"/>
<reference evidence="2" key="1">
    <citation type="submission" date="2009-10" db="EMBL/GenBank/DDBJ databases">
        <authorList>
            <person name="Weinstock G."/>
            <person name="Sodergren E."/>
            <person name="Clifton S."/>
            <person name="Fulton L."/>
            <person name="Fulton B."/>
            <person name="Courtney L."/>
            <person name="Fronick C."/>
            <person name="Harrison M."/>
            <person name="Strong C."/>
            <person name="Farmer C."/>
            <person name="Delahaunty K."/>
            <person name="Markovic C."/>
            <person name="Hall O."/>
            <person name="Minx P."/>
            <person name="Tomlinson C."/>
            <person name="Mitreva M."/>
            <person name="Nelson J."/>
            <person name="Hou S."/>
            <person name="Wollam A."/>
            <person name="Pepin K.H."/>
            <person name="Johnson M."/>
            <person name="Bhonagiri V."/>
            <person name="Nash W.E."/>
            <person name="Warren W."/>
            <person name="Chinwalla A."/>
            <person name="Mardis E.R."/>
            <person name="Wilson R.K."/>
        </authorList>
    </citation>
    <scope>NUCLEOTIDE SEQUENCE [LARGE SCALE GENOMIC DNA]</scope>
    <source>
        <strain evidence="2">ATCC 700122</strain>
    </source>
</reference>
<dbReference type="Gene3D" id="3.40.50.1820">
    <property type="entry name" value="alpha/beta hydrolase"/>
    <property type="match status" value="1"/>
</dbReference>
<dbReference type="eggNOG" id="COG2267">
    <property type="taxonomic scope" value="Bacteria"/>
</dbReference>
<evidence type="ECO:0000313" key="2">
    <source>
        <dbReference type="EMBL" id="EEZ61526.1"/>
    </source>
</evidence>
<gene>
    <name evidence="2" type="ORF">HMPREF0762_00864</name>
</gene>
<dbReference type="InterPro" id="IPR029058">
    <property type="entry name" value="AB_hydrolase_fold"/>
</dbReference>
<dbReference type="PANTHER" id="PTHR11614">
    <property type="entry name" value="PHOSPHOLIPASE-RELATED"/>
    <property type="match status" value="1"/>
</dbReference>
<evidence type="ECO:0000313" key="3">
    <source>
        <dbReference type="Proteomes" id="UP000006001"/>
    </source>
</evidence>
<name>D0WGB3_SLAES</name>
<dbReference type="Pfam" id="PF12146">
    <property type="entry name" value="Hydrolase_4"/>
    <property type="match status" value="1"/>
</dbReference>
<dbReference type="GO" id="GO:0016787">
    <property type="term" value="F:hydrolase activity"/>
    <property type="evidence" value="ECO:0007669"/>
    <property type="project" value="UniProtKB-KW"/>
</dbReference>
<sequence length="313" mass="33643">MRTSTVGYMSSDGVSRIHARTWEPDSSGPVVAGIVQIAHGMAEHIERYAPFAEQLVSQGYVVCAEDHIGHGGSVSSTSQLGHIPHDAGADALIEDMHELRRIVAGRYSSVVPYVMFGHSMGSYMVRAYLTRHADGLAGAIMCGTGQVPAALSTAGLLVAHALRTIKGEEHRSPLLDSMGVGAYAKAIRDARTPLDWLSRDEKNVDDYIADPLCGFMFSVGGYEAVLSLTKEAANAAKASRIPADLPMLFISGADDPVGAQGRGVREAVEEYRRAGMRDVDLVLYEGLRHEILNEAEAGTVVADVTSWLEKHLR</sequence>
<protein>
    <submittedName>
        <fullName evidence="2">Hydrolase, alpha/beta domain protein</fullName>
    </submittedName>
</protein>
<comment type="caution">
    <text evidence="2">The sequence shown here is derived from an EMBL/GenBank/DDBJ whole genome shotgun (WGS) entry which is preliminary data.</text>
</comment>